<evidence type="ECO:0000313" key="1">
    <source>
        <dbReference type="EMBL" id="KAI0087072.1"/>
    </source>
</evidence>
<comment type="caution">
    <text evidence="1">The sequence shown here is derived from an EMBL/GenBank/DDBJ whole genome shotgun (WGS) entry which is preliminary data.</text>
</comment>
<sequence length="304" mass="35140">MALMVLLFQLRPLRNSTLLCSQALAKGSSLLLYTLAKRKLRRLLRKAPTAGLDNFQTHTTRHTFRYYHSGYSPFHINHNTPALFSTSLPDDISEDSHRSEERRARNPLYVFLDTLRHFPYLWVKTPLELSREVLTSSHNMGYTPRTIHHAPDAGYIRVNMCCWKDGCLLELGLYDDIPVYCGGRLPYGRMHFSLTRELWQLPNIAVIDTANYNMYQIREPLSLAVDELEPFILRGFCLPVIGSHNAGIDIPSPGLVKIRLIRLYIKRKTREYRTSLRQACVNLENCVKYSCLGKEPPDFEPWTL</sequence>
<keyword evidence="2" id="KW-1185">Reference proteome</keyword>
<gene>
    <name evidence="1" type="ORF">BDY19DRAFT_907626</name>
</gene>
<accession>A0ACB8TYB3</accession>
<name>A0ACB8TYB3_9APHY</name>
<proteinExistence type="predicted"/>
<dbReference type="EMBL" id="MU274919">
    <property type="protein sequence ID" value="KAI0087072.1"/>
    <property type="molecule type" value="Genomic_DNA"/>
</dbReference>
<dbReference type="Proteomes" id="UP001055072">
    <property type="component" value="Unassembled WGS sequence"/>
</dbReference>
<protein>
    <submittedName>
        <fullName evidence="1">Uncharacterized protein</fullName>
    </submittedName>
</protein>
<reference evidence="1" key="1">
    <citation type="journal article" date="2021" name="Environ. Microbiol.">
        <title>Gene family expansions and transcriptome signatures uncover fungal adaptations to wood decay.</title>
        <authorList>
            <person name="Hage H."/>
            <person name="Miyauchi S."/>
            <person name="Viragh M."/>
            <person name="Drula E."/>
            <person name="Min B."/>
            <person name="Chaduli D."/>
            <person name="Navarro D."/>
            <person name="Favel A."/>
            <person name="Norest M."/>
            <person name="Lesage-Meessen L."/>
            <person name="Balint B."/>
            <person name="Merenyi Z."/>
            <person name="de Eugenio L."/>
            <person name="Morin E."/>
            <person name="Martinez A.T."/>
            <person name="Baldrian P."/>
            <person name="Stursova M."/>
            <person name="Martinez M.J."/>
            <person name="Novotny C."/>
            <person name="Magnuson J.K."/>
            <person name="Spatafora J.W."/>
            <person name="Maurice S."/>
            <person name="Pangilinan J."/>
            <person name="Andreopoulos W."/>
            <person name="LaButti K."/>
            <person name="Hundley H."/>
            <person name="Na H."/>
            <person name="Kuo A."/>
            <person name="Barry K."/>
            <person name="Lipzen A."/>
            <person name="Henrissat B."/>
            <person name="Riley R."/>
            <person name="Ahrendt S."/>
            <person name="Nagy L.G."/>
            <person name="Grigoriev I.V."/>
            <person name="Martin F."/>
            <person name="Rosso M.N."/>
        </authorList>
    </citation>
    <scope>NUCLEOTIDE SEQUENCE</scope>
    <source>
        <strain evidence="1">CBS 384.51</strain>
    </source>
</reference>
<organism evidence="1 2">
    <name type="scientific">Irpex rosettiformis</name>
    <dbReference type="NCBI Taxonomy" id="378272"/>
    <lineage>
        <taxon>Eukaryota</taxon>
        <taxon>Fungi</taxon>
        <taxon>Dikarya</taxon>
        <taxon>Basidiomycota</taxon>
        <taxon>Agaricomycotina</taxon>
        <taxon>Agaricomycetes</taxon>
        <taxon>Polyporales</taxon>
        <taxon>Irpicaceae</taxon>
        <taxon>Irpex</taxon>
    </lineage>
</organism>
<evidence type="ECO:0000313" key="2">
    <source>
        <dbReference type="Proteomes" id="UP001055072"/>
    </source>
</evidence>